<feature type="compositionally biased region" description="Polar residues" evidence="1">
    <location>
        <begin position="193"/>
        <end position="208"/>
    </location>
</feature>
<reference evidence="2 3" key="1">
    <citation type="submission" date="2016-04" db="EMBL/GenBank/DDBJ databases">
        <title>A degradative enzymes factory behind the ericoid mycorrhizal symbiosis.</title>
        <authorList>
            <consortium name="DOE Joint Genome Institute"/>
            <person name="Martino E."/>
            <person name="Morin E."/>
            <person name="Grelet G."/>
            <person name="Kuo A."/>
            <person name="Kohler A."/>
            <person name="Daghino S."/>
            <person name="Barry K."/>
            <person name="Choi C."/>
            <person name="Cichocki N."/>
            <person name="Clum A."/>
            <person name="Copeland A."/>
            <person name="Hainaut M."/>
            <person name="Haridas S."/>
            <person name="Labutti K."/>
            <person name="Lindquist E."/>
            <person name="Lipzen A."/>
            <person name="Khouja H.-R."/>
            <person name="Murat C."/>
            <person name="Ohm R."/>
            <person name="Olson A."/>
            <person name="Spatafora J."/>
            <person name="Veneault-Fourrey C."/>
            <person name="Henrissat B."/>
            <person name="Grigoriev I."/>
            <person name="Martin F."/>
            <person name="Perotto S."/>
        </authorList>
    </citation>
    <scope>NUCLEOTIDE SEQUENCE [LARGE SCALE GENOMIC DNA]</scope>
    <source>
        <strain evidence="2 3">E</strain>
    </source>
</reference>
<evidence type="ECO:0000313" key="2">
    <source>
        <dbReference type="EMBL" id="PMD63440.1"/>
    </source>
</evidence>
<dbReference type="OrthoDB" id="10431660at2759"/>
<organism evidence="2 3">
    <name type="scientific">Hyaloscypha bicolor E</name>
    <dbReference type="NCBI Taxonomy" id="1095630"/>
    <lineage>
        <taxon>Eukaryota</taxon>
        <taxon>Fungi</taxon>
        <taxon>Dikarya</taxon>
        <taxon>Ascomycota</taxon>
        <taxon>Pezizomycotina</taxon>
        <taxon>Leotiomycetes</taxon>
        <taxon>Helotiales</taxon>
        <taxon>Hyaloscyphaceae</taxon>
        <taxon>Hyaloscypha</taxon>
        <taxon>Hyaloscypha bicolor</taxon>
    </lineage>
</organism>
<evidence type="ECO:0000313" key="3">
    <source>
        <dbReference type="Proteomes" id="UP000235371"/>
    </source>
</evidence>
<dbReference type="RefSeq" id="XP_024740344.1">
    <property type="nucleotide sequence ID" value="XM_024888364.1"/>
</dbReference>
<feature type="compositionally biased region" description="Low complexity" evidence="1">
    <location>
        <begin position="209"/>
        <end position="231"/>
    </location>
</feature>
<evidence type="ECO:0000256" key="1">
    <source>
        <dbReference type="SAM" id="MobiDB-lite"/>
    </source>
</evidence>
<feature type="compositionally biased region" description="Basic residues" evidence="1">
    <location>
        <begin position="127"/>
        <end position="147"/>
    </location>
</feature>
<keyword evidence="3" id="KW-1185">Reference proteome</keyword>
<feature type="compositionally biased region" description="Basic residues" evidence="1">
    <location>
        <begin position="29"/>
        <end position="38"/>
    </location>
</feature>
<dbReference type="AlphaFoldDB" id="A0A2J6TKA7"/>
<dbReference type="Proteomes" id="UP000235371">
    <property type="component" value="Unassembled WGS sequence"/>
</dbReference>
<feature type="compositionally biased region" description="Basic and acidic residues" evidence="1">
    <location>
        <begin position="49"/>
        <end position="59"/>
    </location>
</feature>
<feature type="compositionally biased region" description="Polar residues" evidence="1">
    <location>
        <begin position="1"/>
        <end position="24"/>
    </location>
</feature>
<gene>
    <name evidence="2" type="ORF">K444DRAFT_715845</name>
</gene>
<dbReference type="GeneID" id="36596440"/>
<feature type="region of interest" description="Disordered" evidence="1">
    <location>
        <begin position="1"/>
        <end position="69"/>
    </location>
</feature>
<protein>
    <submittedName>
        <fullName evidence="2">Uncharacterized protein</fullName>
    </submittedName>
</protein>
<proteinExistence type="predicted"/>
<dbReference type="InParanoid" id="A0A2J6TKA7"/>
<name>A0A2J6TKA7_9HELO</name>
<accession>A0A2J6TKA7</accession>
<sequence length="504" mass="56774">MSYHSDQTFVSGSSIPSHIMSRSPTPKAPKPRHKRSHTVLRMSSPELNRQADRRRDKPSPKKTPASSADTFCGVVNCRHCPKRETSPWSSAPNRSLTGTPSSSAHGRREGQYKGQRVVPKTKVSQSSRHKGPRASKSKRSMHNRRSSTARGRSTSVLSSRKHRNRARTLSPPRSSTVAGGYSSDRTLSHGMRSASTQPYHSHTTTRLTSPVYSSSRSPSPARSSRKSYSYSTLKKHAHCSKRNCTLRRQYNEKRSHGSRHRFPFPAPEMDEDSQRRWLGWPKHCTCTIYPAVPGEAPKRPEHEESPAYFMKPKIYLTEDGDITVTDPVGGVCYTFYARYRRRYSKDGRNPTAWFKAVGALDFDPSRPDTISFGYHCPCYDEFHGKGASAHVMAALEKKGKQLDAVRDWQGDVPSFVPEYRTSVLGATGEAFARAVDVFKGRYRAAFPWLDGNAAEQKAQDDVYWLGYQYFRYGQQSGTVGWADDQDLVKDYGAQLWDASGWFDA</sequence>
<dbReference type="EMBL" id="KZ613781">
    <property type="protein sequence ID" value="PMD63440.1"/>
    <property type="molecule type" value="Genomic_DNA"/>
</dbReference>
<feature type="region of interest" description="Disordered" evidence="1">
    <location>
        <begin position="82"/>
        <end position="232"/>
    </location>
</feature>
<feature type="compositionally biased region" description="Polar residues" evidence="1">
    <location>
        <begin position="86"/>
        <end position="104"/>
    </location>
</feature>